<reference evidence="2" key="1">
    <citation type="submission" date="2023-03" db="EMBL/GenBank/DDBJ databases">
        <title>Massive genome expansion in bonnet fungi (Mycena s.s.) driven by repeated elements and novel gene families across ecological guilds.</title>
        <authorList>
            <consortium name="Lawrence Berkeley National Laboratory"/>
            <person name="Harder C.B."/>
            <person name="Miyauchi S."/>
            <person name="Viragh M."/>
            <person name="Kuo A."/>
            <person name="Thoen E."/>
            <person name="Andreopoulos B."/>
            <person name="Lu D."/>
            <person name="Skrede I."/>
            <person name="Drula E."/>
            <person name="Henrissat B."/>
            <person name="Morin E."/>
            <person name="Kohler A."/>
            <person name="Barry K."/>
            <person name="LaButti K."/>
            <person name="Morin E."/>
            <person name="Salamov A."/>
            <person name="Lipzen A."/>
            <person name="Mereny Z."/>
            <person name="Hegedus B."/>
            <person name="Baldrian P."/>
            <person name="Stursova M."/>
            <person name="Weitz H."/>
            <person name="Taylor A."/>
            <person name="Grigoriev I.V."/>
            <person name="Nagy L.G."/>
            <person name="Martin F."/>
            <person name="Kauserud H."/>
        </authorList>
    </citation>
    <scope>NUCLEOTIDE SEQUENCE</scope>
    <source>
        <strain evidence="2">CBHHK188m</strain>
    </source>
</reference>
<proteinExistence type="predicted"/>
<dbReference type="AlphaFoldDB" id="A0AAD7HVS2"/>
<keyword evidence="3" id="KW-1185">Reference proteome</keyword>
<evidence type="ECO:0000256" key="1">
    <source>
        <dbReference type="SAM" id="MobiDB-lite"/>
    </source>
</evidence>
<gene>
    <name evidence="2" type="ORF">DFH07DRAFT_945597</name>
</gene>
<feature type="compositionally biased region" description="Gly residues" evidence="1">
    <location>
        <begin position="209"/>
        <end position="218"/>
    </location>
</feature>
<dbReference type="Proteomes" id="UP001215280">
    <property type="component" value="Unassembled WGS sequence"/>
</dbReference>
<sequence length="218" mass="23947">MLAPVGSADVAVVSIAASESFRFTETGQRTWHEASTYLFQSITRLRFRTREPGTECGPLTRDFPPPPAVYKHIVIPSKSRQVRQMALYEGEAALMYGGIVICRAKRGKRDLRDLWMWTQVRSVRKKTGGSPVGCSRNTTARKDGERMRIEDSGGNHVTPDGPGQVPEGVQRDPEEAGGSRQTPLEPNTNVTDCVEEVHIPEGNRVTGSGLEGGRGNRD</sequence>
<name>A0AAD7HVS2_9AGAR</name>
<protein>
    <submittedName>
        <fullName evidence="2">Uncharacterized protein</fullName>
    </submittedName>
</protein>
<organism evidence="2 3">
    <name type="scientific">Mycena maculata</name>
    <dbReference type="NCBI Taxonomy" id="230809"/>
    <lineage>
        <taxon>Eukaryota</taxon>
        <taxon>Fungi</taxon>
        <taxon>Dikarya</taxon>
        <taxon>Basidiomycota</taxon>
        <taxon>Agaricomycotina</taxon>
        <taxon>Agaricomycetes</taxon>
        <taxon>Agaricomycetidae</taxon>
        <taxon>Agaricales</taxon>
        <taxon>Marasmiineae</taxon>
        <taxon>Mycenaceae</taxon>
        <taxon>Mycena</taxon>
    </lineage>
</organism>
<comment type="caution">
    <text evidence="2">The sequence shown here is derived from an EMBL/GenBank/DDBJ whole genome shotgun (WGS) entry which is preliminary data.</text>
</comment>
<evidence type="ECO:0000313" key="3">
    <source>
        <dbReference type="Proteomes" id="UP001215280"/>
    </source>
</evidence>
<feature type="region of interest" description="Disordered" evidence="1">
    <location>
        <begin position="126"/>
        <end position="218"/>
    </location>
</feature>
<accession>A0AAD7HVS2</accession>
<feature type="compositionally biased region" description="Polar residues" evidence="1">
    <location>
        <begin position="179"/>
        <end position="191"/>
    </location>
</feature>
<dbReference type="EMBL" id="JARJLG010000198">
    <property type="protein sequence ID" value="KAJ7729383.1"/>
    <property type="molecule type" value="Genomic_DNA"/>
</dbReference>
<feature type="compositionally biased region" description="Basic and acidic residues" evidence="1">
    <location>
        <begin position="140"/>
        <end position="153"/>
    </location>
</feature>
<evidence type="ECO:0000313" key="2">
    <source>
        <dbReference type="EMBL" id="KAJ7729383.1"/>
    </source>
</evidence>